<sequence length="1524" mass="161830">RWCGVKIPLSSPSSLVACWSGALGGFEAVNSTGVAAVWLTVGSPPQVQGTPGPIYRRELPVAPLSGSSWPSYINSGTYNVSVHMYGRSAPGADSPGPVQVSICEMPSRCLAPLDLRELPEGEVSVDTTRTWSGTTLFPRGVLVTSLSTDPYLAEYVDVALHGQWRRFPLNRWLLMQDGHAENLWESYTPPPLPSAAPTDSLYTEGDRCGGCGLGTICRERPQTALELAKQGISLALATTVYMTWDCLFACGDGLVLGEEQCDDGNLEAFDGCDANCQVEPGFVCDGSTGTAPSQCRPNSCGAAPNPTSVPCQAGDEAEVVSCRRTSALDACQSGNAMAPPEMHAGCVSGDQRCEVAAAHPKAVVAMLVQGAMLVAFDTAVAEWNGTSCGTELDCSTLFSPTTVAELGDGASCIQGSLRHWMVRLGFGAALGLEASMAVFVLDTARQYHRLDAAIEVSRPFEYPSQRLFLGPALREAENFEQPRVVLRGPQTWGPCGNVVVDGSLSTGSGGRPWTFARWRCTGDPSHCAEIYPHMPNSCNQLTPLAKAGLAVGSVACGLLLTIPESVVNKLTVSLAVVVVYLKLENAYGHWAEAEHTIRFTVDRLPLAVALTDEEVFVDQGSRIRLELSVGPALPVASQGAGSACGALGPVSLEWRYGLGSIDVGQVWETMATPPPSLLATLAAKTATLEGYLGALDVPGTNWTLAARVFHVAGSSEPVYMPFKIVVRPQPPAIRLQAPVRISDGCGFAVVAETSGVTGDPYITWKCVALDVVELNSQEAATCAARAMQTRQSVLSLPSLVPGVYQIEATLDTEPKPTTTAFVTVETNSGPQVQILEPVVPIVRSGEAEAVRFRVRLQATACGKGALAAAVVVLSAVPGDRGAARPSMVLAASVMNISADLQGDDTFEATVPLSSLALGLSHTFQLLLAEGSEARQAMVQHTAGITAAVPATLEVPTQVWAYYSAPVTRVQPPLARLFVDPAAGFATRTLFKLRARALCAGCVYSFRLAPRRMDLNINISNATVGCPCDWATENWQDLRERSLDPEATLPLMKGNYVLEVRVQSPEGGTAEACTDVDVTDSDFSLDGSETASEVAQLIVTWTSDASKSIATLRAIQRPTLLVQSLESIALEFPAVDTLASSESDPVLRQLYTELCEGAGDAVWGLPESEFVVARRLSTAEPLLTRTLQSVQTSMQAAFPLLTLTELWQTLHVLDTVLERNGQLKGVLGPGSAGKPFLSFPMLALADLVLVKAFYIANSTFSVITRSDCSALVDRVMTTTLGIGDASAATGNFNSVPLEVSNSGRALILSSRSFESFSFISSGLNVDLTTQTIVDRPYPGLTIPPVFGDRYNALVDNVTTLGGPPLCLGQENTLMGRFDLLILQWGFNTLAVGARLGSLAPSGGALISVRDIRIRSCGVDVPLGPAALDGQDIELLWELPEPVIAERRWGYGNISPFRCVRWVSSGIGRPGQWLVEGCTSVYRGKEEAPVGDKEGLAEGVLRCRCSSLIPGTWAVEIVLGLRVHRA</sequence>
<evidence type="ECO:0008006" key="6">
    <source>
        <dbReference type="Google" id="ProtNLM"/>
    </source>
</evidence>
<evidence type="ECO:0000256" key="2">
    <source>
        <dbReference type="ARBA" id="ARBA00022737"/>
    </source>
</evidence>
<feature type="non-terminal residue" evidence="4">
    <location>
        <position position="1"/>
    </location>
</feature>
<keyword evidence="2" id="KW-0677">Repeat</keyword>
<keyword evidence="1" id="KW-0732">Signal</keyword>
<evidence type="ECO:0000313" key="4">
    <source>
        <dbReference type="EMBL" id="CAJ1374923.1"/>
    </source>
</evidence>
<proteinExistence type="predicted"/>
<organism evidence="4 5">
    <name type="scientific">Effrenium voratum</name>
    <dbReference type="NCBI Taxonomy" id="2562239"/>
    <lineage>
        <taxon>Eukaryota</taxon>
        <taxon>Sar</taxon>
        <taxon>Alveolata</taxon>
        <taxon>Dinophyceae</taxon>
        <taxon>Suessiales</taxon>
        <taxon>Symbiodiniaceae</taxon>
        <taxon>Effrenium</taxon>
    </lineage>
</organism>
<dbReference type="EMBL" id="CAUJNA010000287">
    <property type="protein sequence ID" value="CAJ1374923.1"/>
    <property type="molecule type" value="Genomic_DNA"/>
</dbReference>
<evidence type="ECO:0000313" key="5">
    <source>
        <dbReference type="Proteomes" id="UP001178507"/>
    </source>
</evidence>
<evidence type="ECO:0000256" key="3">
    <source>
        <dbReference type="ARBA" id="ARBA00023157"/>
    </source>
</evidence>
<feature type="non-terminal residue" evidence="4">
    <location>
        <position position="1524"/>
    </location>
</feature>
<protein>
    <recommendedName>
        <fullName evidence="6">PKD/REJ-like domain-containing protein</fullName>
    </recommendedName>
</protein>
<comment type="caution">
    <text evidence="4">The sequence shown here is derived from an EMBL/GenBank/DDBJ whole genome shotgun (WGS) entry which is preliminary data.</text>
</comment>
<dbReference type="Pfam" id="PF13948">
    <property type="entry name" value="DUF4215"/>
    <property type="match status" value="1"/>
</dbReference>
<reference evidence="4" key="1">
    <citation type="submission" date="2023-08" db="EMBL/GenBank/DDBJ databases">
        <authorList>
            <person name="Chen Y."/>
            <person name="Shah S."/>
            <person name="Dougan E. K."/>
            <person name="Thang M."/>
            <person name="Chan C."/>
        </authorList>
    </citation>
    <scope>NUCLEOTIDE SEQUENCE</scope>
</reference>
<dbReference type="InterPro" id="IPR011936">
    <property type="entry name" value="Myxo_disulph_rpt"/>
</dbReference>
<evidence type="ECO:0000256" key="1">
    <source>
        <dbReference type="ARBA" id="ARBA00022729"/>
    </source>
</evidence>
<dbReference type="NCBIfam" id="TIGR02232">
    <property type="entry name" value="myxo_disulf_rpt"/>
    <property type="match status" value="1"/>
</dbReference>
<dbReference type="Proteomes" id="UP001178507">
    <property type="component" value="Unassembled WGS sequence"/>
</dbReference>
<name>A0AA36MP92_9DINO</name>
<gene>
    <name evidence="4" type="ORF">EVOR1521_LOCUS4338</name>
</gene>
<keyword evidence="3" id="KW-1015">Disulfide bond</keyword>
<accession>A0AA36MP92</accession>
<keyword evidence="5" id="KW-1185">Reference proteome</keyword>